<name>A0AAD3Y729_NEPGR</name>
<keyword evidence="2" id="KW-1185">Reference proteome</keyword>
<evidence type="ECO:0000313" key="2">
    <source>
        <dbReference type="Proteomes" id="UP001279734"/>
    </source>
</evidence>
<accession>A0AAD3Y729</accession>
<comment type="caution">
    <text evidence="1">The sequence shown here is derived from an EMBL/GenBank/DDBJ whole genome shotgun (WGS) entry which is preliminary data.</text>
</comment>
<dbReference type="Proteomes" id="UP001279734">
    <property type="component" value="Unassembled WGS sequence"/>
</dbReference>
<dbReference type="AlphaFoldDB" id="A0AAD3Y729"/>
<organism evidence="1 2">
    <name type="scientific">Nepenthes gracilis</name>
    <name type="common">Slender pitcher plant</name>
    <dbReference type="NCBI Taxonomy" id="150966"/>
    <lineage>
        <taxon>Eukaryota</taxon>
        <taxon>Viridiplantae</taxon>
        <taxon>Streptophyta</taxon>
        <taxon>Embryophyta</taxon>
        <taxon>Tracheophyta</taxon>
        <taxon>Spermatophyta</taxon>
        <taxon>Magnoliopsida</taxon>
        <taxon>eudicotyledons</taxon>
        <taxon>Gunneridae</taxon>
        <taxon>Pentapetalae</taxon>
        <taxon>Caryophyllales</taxon>
        <taxon>Nepenthaceae</taxon>
        <taxon>Nepenthes</taxon>
    </lineage>
</organism>
<dbReference type="EMBL" id="BSYO01000036">
    <property type="protein sequence ID" value="GMH29594.1"/>
    <property type="molecule type" value="Genomic_DNA"/>
</dbReference>
<sequence>MGARVVCILGCPKDLQLSKLVLSPKCRRSAHRACYWRCSKAVEEDYEDADFVVVDCNLRHHEGIPGAVKGGKRCSGANDLGYNAIFKGSWRWSGAKGQLLPIGNVYISSWRY</sequence>
<protein>
    <submittedName>
        <fullName evidence="1">Uncharacterized protein</fullName>
    </submittedName>
</protein>
<evidence type="ECO:0000313" key="1">
    <source>
        <dbReference type="EMBL" id="GMH29594.1"/>
    </source>
</evidence>
<proteinExistence type="predicted"/>
<gene>
    <name evidence="1" type="ORF">Nepgr_031437</name>
</gene>
<reference evidence="1" key="1">
    <citation type="submission" date="2023-05" db="EMBL/GenBank/DDBJ databases">
        <title>Nepenthes gracilis genome sequencing.</title>
        <authorList>
            <person name="Fukushima K."/>
        </authorList>
    </citation>
    <scope>NUCLEOTIDE SEQUENCE</scope>
    <source>
        <strain evidence="1">SING2019-196</strain>
    </source>
</reference>